<dbReference type="Pfam" id="PF04954">
    <property type="entry name" value="SIP"/>
    <property type="match status" value="1"/>
</dbReference>
<evidence type="ECO:0000313" key="3">
    <source>
        <dbReference type="EMBL" id="SDQ99457.1"/>
    </source>
</evidence>
<dbReference type="InterPro" id="IPR007037">
    <property type="entry name" value="SIP_rossman_dom"/>
</dbReference>
<dbReference type="Gene3D" id="3.40.50.80">
    <property type="entry name" value="Nucleotide-binding domain of ferredoxin-NADP reductase (FNR) module"/>
    <property type="match status" value="1"/>
</dbReference>
<dbReference type="EMBL" id="FNLF01000002">
    <property type="protein sequence ID" value="SDQ99457.1"/>
    <property type="molecule type" value="Genomic_DNA"/>
</dbReference>
<protein>
    <submittedName>
        <fullName evidence="3">NADPH-dependent ferric siderophore reductase, contains FAD-binding and SIP domains</fullName>
    </submittedName>
</protein>
<reference evidence="4" key="1">
    <citation type="submission" date="2016-10" db="EMBL/GenBank/DDBJ databases">
        <authorList>
            <person name="Varghese N."/>
            <person name="Submissions S."/>
        </authorList>
    </citation>
    <scope>NUCLEOTIDE SEQUENCE [LARGE SCALE GENOMIC DNA]</scope>
    <source>
        <strain evidence="4">DSM 44142</strain>
    </source>
</reference>
<dbReference type="InterPro" id="IPR039261">
    <property type="entry name" value="FNR_nucleotide-bd"/>
</dbReference>
<sequence>MERVTEQRTETAPAPARRPRPTYEVTVVRTETVGAHLVRVIAEGESLATFGDPDLPGLPSTDSYVKLAFGDATRTYTVRSFDRAERRIAIDFVVHGDEGLAGPWAKSARPGDTLTIMGPGGAYSPDAAAAWHLLAGDLSAVPAIASALEALPADARGSAVIEVESDADRIDLTAPAGVNVRWAVNPDVADVDFLARQVAVANWPEDRATAHVFVHGERESIKAIRKVLRELAIPRERLSISGYWARGRAEDAFQAEKRQPIGQID</sequence>
<gene>
    <name evidence="3" type="ORF">SAMN04489765_2678</name>
</gene>
<dbReference type="GO" id="GO:0016491">
    <property type="term" value="F:oxidoreductase activity"/>
    <property type="evidence" value="ECO:0007669"/>
    <property type="project" value="InterPro"/>
</dbReference>
<feature type="region of interest" description="Disordered" evidence="1">
    <location>
        <begin position="1"/>
        <end position="21"/>
    </location>
</feature>
<dbReference type="PROSITE" id="PS51384">
    <property type="entry name" value="FAD_FR"/>
    <property type="match status" value="1"/>
</dbReference>
<evidence type="ECO:0000259" key="2">
    <source>
        <dbReference type="PROSITE" id="PS51384"/>
    </source>
</evidence>
<dbReference type="InterPro" id="IPR017927">
    <property type="entry name" value="FAD-bd_FR_type"/>
</dbReference>
<dbReference type="Pfam" id="PF08021">
    <property type="entry name" value="FAD_binding_9"/>
    <property type="match status" value="1"/>
</dbReference>
<dbReference type="Proteomes" id="UP000183053">
    <property type="component" value="Unassembled WGS sequence"/>
</dbReference>
<evidence type="ECO:0000256" key="1">
    <source>
        <dbReference type="SAM" id="MobiDB-lite"/>
    </source>
</evidence>
<dbReference type="InterPro" id="IPR017938">
    <property type="entry name" value="Riboflavin_synthase-like_b-brl"/>
</dbReference>
<dbReference type="CDD" id="cd06193">
    <property type="entry name" value="siderophore_interacting"/>
    <property type="match status" value="1"/>
</dbReference>
<feature type="domain" description="FAD-binding FR-type" evidence="2">
    <location>
        <begin position="20"/>
        <end position="126"/>
    </location>
</feature>
<dbReference type="InterPro" id="IPR039374">
    <property type="entry name" value="SIP_fam"/>
</dbReference>
<dbReference type="PANTHER" id="PTHR30157">
    <property type="entry name" value="FERRIC REDUCTASE, NADPH-DEPENDENT"/>
    <property type="match status" value="1"/>
</dbReference>
<accession>A0A1H1FF05</accession>
<name>A0A1H1FF05_9ACTN</name>
<dbReference type="PANTHER" id="PTHR30157:SF0">
    <property type="entry name" value="NADPH-DEPENDENT FERRIC-CHELATE REDUCTASE"/>
    <property type="match status" value="1"/>
</dbReference>
<keyword evidence="4" id="KW-1185">Reference proteome</keyword>
<proteinExistence type="predicted"/>
<dbReference type="InterPro" id="IPR013113">
    <property type="entry name" value="SIP_FAD-bd"/>
</dbReference>
<dbReference type="AlphaFoldDB" id="A0A1H1FF05"/>
<dbReference type="STRING" id="47312.SAMN04489765_2678"/>
<dbReference type="Gene3D" id="2.40.30.10">
    <property type="entry name" value="Translation factors"/>
    <property type="match status" value="2"/>
</dbReference>
<dbReference type="SUPFAM" id="SSF63380">
    <property type="entry name" value="Riboflavin synthase domain-like"/>
    <property type="match status" value="1"/>
</dbReference>
<evidence type="ECO:0000313" key="4">
    <source>
        <dbReference type="Proteomes" id="UP000183053"/>
    </source>
</evidence>
<organism evidence="3 4">
    <name type="scientific">Tsukamurella pulmonis</name>
    <dbReference type="NCBI Taxonomy" id="47312"/>
    <lineage>
        <taxon>Bacteria</taxon>
        <taxon>Bacillati</taxon>
        <taxon>Actinomycetota</taxon>
        <taxon>Actinomycetes</taxon>
        <taxon>Mycobacteriales</taxon>
        <taxon>Tsukamurellaceae</taxon>
        <taxon>Tsukamurella</taxon>
    </lineage>
</organism>